<comment type="caution">
    <text evidence="4">The sequence shown here is derived from an EMBL/GenBank/DDBJ whole genome shotgun (WGS) entry which is preliminary data.</text>
</comment>
<dbReference type="SUPFAM" id="SSF55729">
    <property type="entry name" value="Acyl-CoA N-acyltransferases (Nat)"/>
    <property type="match status" value="1"/>
</dbReference>
<dbReference type="EMBL" id="JBHUIP010000016">
    <property type="protein sequence ID" value="MFD2265491.1"/>
    <property type="molecule type" value="Genomic_DNA"/>
</dbReference>
<evidence type="ECO:0000259" key="3">
    <source>
        <dbReference type="PROSITE" id="PS51186"/>
    </source>
</evidence>
<dbReference type="InterPro" id="IPR050832">
    <property type="entry name" value="Bact_Acetyltransf"/>
</dbReference>
<accession>A0ABW5E1J6</accession>
<dbReference type="EC" id="2.3.1.-" evidence="4"/>
<dbReference type="PANTHER" id="PTHR43877">
    <property type="entry name" value="AMINOALKYLPHOSPHONATE N-ACETYLTRANSFERASE-RELATED-RELATED"/>
    <property type="match status" value="1"/>
</dbReference>
<protein>
    <submittedName>
        <fullName evidence="4">GNAT family N-acetyltransferase</fullName>
        <ecNumber evidence="4">2.3.1.-</ecNumber>
    </submittedName>
</protein>
<keyword evidence="5" id="KW-1185">Reference proteome</keyword>
<dbReference type="CDD" id="cd04301">
    <property type="entry name" value="NAT_SF"/>
    <property type="match status" value="1"/>
</dbReference>
<dbReference type="Proteomes" id="UP001597295">
    <property type="component" value="Unassembled WGS sequence"/>
</dbReference>
<evidence type="ECO:0000256" key="2">
    <source>
        <dbReference type="ARBA" id="ARBA00023315"/>
    </source>
</evidence>
<dbReference type="GO" id="GO:0016746">
    <property type="term" value="F:acyltransferase activity"/>
    <property type="evidence" value="ECO:0007669"/>
    <property type="project" value="UniProtKB-KW"/>
</dbReference>
<evidence type="ECO:0000313" key="5">
    <source>
        <dbReference type="Proteomes" id="UP001597295"/>
    </source>
</evidence>
<dbReference type="Pfam" id="PF24553">
    <property type="entry name" value="Rv0428c_C"/>
    <property type="match status" value="1"/>
</dbReference>
<feature type="domain" description="N-acetyltransferase" evidence="3">
    <location>
        <begin position="118"/>
        <end position="247"/>
    </location>
</feature>
<reference evidence="5" key="1">
    <citation type="journal article" date="2019" name="Int. J. Syst. Evol. Microbiol.">
        <title>The Global Catalogue of Microorganisms (GCM) 10K type strain sequencing project: providing services to taxonomists for standard genome sequencing and annotation.</title>
        <authorList>
            <consortium name="The Broad Institute Genomics Platform"/>
            <consortium name="The Broad Institute Genome Sequencing Center for Infectious Disease"/>
            <person name="Wu L."/>
            <person name="Ma J."/>
        </authorList>
    </citation>
    <scope>NUCLEOTIDE SEQUENCE [LARGE SCALE GENOMIC DNA]</scope>
    <source>
        <strain evidence="5">CGMCC 1.19062</strain>
    </source>
</reference>
<proteinExistence type="predicted"/>
<dbReference type="PROSITE" id="PS51186">
    <property type="entry name" value="GNAT"/>
    <property type="match status" value="1"/>
</dbReference>
<keyword evidence="2 4" id="KW-0012">Acyltransferase</keyword>
<dbReference type="InterPro" id="IPR056935">
    <property type="entry name" value="Rv0428c-like_C"/>
</dbReference>
<dbReference type="PANTHER" id="PTHR43877:SF2">
    <property type="entry name" value="AMINOALKYLPHOSPHONATE N-ACETYLTRANSFERASE-RELATED"/>
    <property type="match status" value="1"/>
</dbReference>
<sequence>MLNLTPDQIRPLEEIQLSTWPTLRTALVDGYVARLGNGVTGRANSVNAVYASTRPAPEVLAELEELYKAAGLPTVFRDTPLLPDAMREALTVRGYKTFKPSVVQLAQSLPEAEADPAVAFKPKQDNAWLDALGACGVVRGLLEKHRALLSLIAHPARFATLSEDGEVLAVALGVLDRGHFCIYEVNTAPAARGRGIGKRLMRALLAEGRRMGGTKGLLQTQGDNEPARALYRGFGFEVIYPYGYWQR</sequence>
<name>A0ABW5E1J6_9PROT</name>
<evidence type="ECO:0000313" key="4">
    <source>
        <dbReference type="EMBL" id="MFD2265491.1"/>
    </source>
</evidence>
<evidence type="ECO:0000256" key="1">
    <source>
        <dbReference type="ARBA" id="ARBA00022679"/>
    </source>
</evidence>
<gene>
    <name evidence="4" type="ORF">ACFSM5_21495</name>
</gene>
<dbReference type="RefSeq" id="WP_379878888.1">
    <property type="nucleotide sequence ID" value="NZ_JBHUIP010000016.1"/>
</dbReference>
<dbReference type="Gene3D" id="3.40.630.30">
    <property type="match status" value="1"/>
</dbReference>
<keyword evidence="1 4" id="KW-0808">Transferase</keyword>
<dbReference type="InterPro" id="IPR016181">
    <property type="entry name" value="Acyl_CoA_acyltransferase"/>
</dbReference>
<dbReference type="InterPro" id="IPR000182">
    <property type="entry name" value="GNAT_dom"/>
</dbReference>
<organism evidence="4 5">
    <name type="scientific">Lacibacterium aquatile</name>
    <dbReference type="NCBI Taxonomy" id="1168082"/>
    <lineage>
        <taxon>Bacteria</taxon>
        <taxon>Pseudomonadati</taxon>
        <taxon>Pseudomonadota</taxon>
        <taxon>Alphaproteobacteria</taxon>
        <taxon>Rhodospirillales</taxon>
        <taxon>Rhodospirillaceae</taxon>
    </lineage>
</organism>